<gene>
    <name evidence="10" type="ORF">DM484_18870</name>
</gene>
<dbReference type="Pfam" id="PF02518">
    <property type="entry name" value="HATPase_c"/>
    <property type="match status" value="1"/>
</dbReference>
<dbReference type="GO" id="GO:0000155">
    <property type="term" value="F:phosphorelay sensor kinase activity"/>
    <property type="evidence" value="ECO:0007669"/>
    <property type="project" value="InterPro"/>
</dbReference>
<dbReference type="PRINTS" id="PR00344">
    <property type="entry name" value="BCTRLSENSOR"/>
</dbReference>
<sequence>MLILTLALAEKLRLDQKYALLAERNAKRNAQEMAQQMTLELAQKAQDLEMTLKRQVRFVAMVSHEYRTPLAIIRTNLDLLSKKKHDPDGSLAFAVNKMKRAVSRLVEVLEINLDKARFATDDFMLRLEYIHLSALVGEVITQAKEFWPGRQLDYYPGDSPAIVISADRRLLKTALLNLLDNAVKYSPLESVVAVNLHCRANQASIGVTDHGCGIPPSEYGRVFEKHYRIPGNNSVVGTGMGLYLVARIVEEHHGRVAIQSVDEGTTVTIDLPIAGD</sequence>
<name>A0A2W4QU56_9GAMM</name>
<evidence type="ECO:0000256" key="1">
    <source>
        <dbReference type="ARBA" id="ARBA00000085"/>
    </source>
</evidence>
<evidence type="ECO:0000313" key="11">
    <source>
        <dbReference type="Proteomes" id="UP000249396"/>
    </source>
</evidence>
<dbReference type="InterPro" id="IPR036890">
    <property type="entry name" value="HATPase_C_sf"/>
</dbReference>
<dbReference type="EC" id="2.7.13.3" evidence="2"/>
<dbReference type="Gene3D" id="1.10.287.130">
    <property type="match status" value="1"/>
</dbReference>
<accession>A0A2W4QU56</accession>
<dbReference type="InterPro" id="IPR003661">
    <property type="entry name" value="HisK_dim/P_dom"/>
</dbReference>
<dbReference type="GO" id="GO:0005524">
    <property type="term" value="F:ATP binding"/>
    <property type="evidence" value="ECO:0007669"/>
    <property type="project" value="UniProtKB-KW"/>
</dbReference>
<dbReference type="PANTHER" id="PTHR42878:SF7">
    <property type="entry name" value="SENSOR HISTIDINE KINASE GLRK"/>
    <property type="match status" value="1"/>
</dbReference>
<dbReference type="SUPFAM" id="SSF47384">
    <property type="entry name" value="Homodimeric domain of signal transducing histidine kinase"/>
    <property type="match status" value="1"/>
</dbReference>
<evidence type="ECO:0000256" key="5">
    <source>
        <dbReference type="ARBA" id="ARBA00022741"/>
    </source>
</evidence>
<dbReference type="Gene3D" id="3.30.565.10">
    <property type="entry name" value="Histidine kinase-like ATPase, C-terminal domain"/>
    <property type="match status" value="1"/>
</dbReference>
<dbReference type="GO" id="GO:0007234">
    <property type="term" value="P:osmosensory signaling via phosphorelay pathway"/>
    <property type="evidence" value="ECO:0007669"/>
    <property type="project" value="TreeGrafter"/>
</dbReference>
<keyword evidence="4" id="KW-0808">Transferase</keyword>
<comment type="catalytic activity">
    <reaction evidence="1">
        <text>ATP + protein L-histidine = ADP + protein N-phospho-L-histidine.</text>
        <dbReference type="EC" id="2.7.13.3"/>
    </reaction>
</comment>
<dbReference type="InterPro" id="IPR005467">
    <property type="entry name" value="His_kinase_dom"/>
</dbReference>
<proteinExistence type="predicted"/>
<keyword evidence="6" id="KW-0418">Kinase</keyword>
<dbReference type="EMBL" id="QJPH01000386">
    <property type="protein sequence ID" value="PZN75402.1"/>
    <property type="molecule type" value="Genomic_DNA"/>
</dbReference>
<evidence type="ECO:0000313" key="10">
    <source>
        <dbReference type="EMBL" id="PZN75402.1"/>
    </source>
</evidence>
<keyword evidence="3" id="KW-0597">Phosphoprotein</keyword>
<evidence type="ECO:0000256" key="2">
    <source>
        <dbReference type="ARBA" id="ARBA00012438"/>
    </source>
</evidence>
<evidence type="ECO:0000256" key="4">
    <source>
        <dbReference type="ARBA" id="ARBA00022679"/>
    </source>
</evidence>
<dbReference type="AlphaFoldDB" id="A0A2W4QU56"/>
<evidence type="ECO:0000259" key="9">
    <source>
        <dbReference type="PROSITE" id="PS50109"/>
    </source>
</evidence>
<dbReference type="PROSITE" id="PS50109">
    <property type="entry name" value="HIS_KIN"/>
    <property type="match status" value="1"/>
</dbReference>
<dbReference type="InterPro" id="IPR050351">
    <property type="entry name" value="BphY/WalK/GraS-like"/>
</dbReference>
<dbReference type="GO" id="GO:0000156">
    <property type="term" value="F:phosphorelay response regulator activity"/>
    <property type="evidence" value="ECO:0007669"/>
    <property type="project" value="TreeGrafter"/>
</dbReference>
<protein>
    <recommendedName>
        <fullName evidence="2">histidine kinase</fullName>
        <ecNumber evidence="2">2.7.13.3</ecNumber>
    </recommendedName>
</protein>
<dbReference type="Proteomes" id="UP000249396">
    <property type="component" value="Unassembled WGS sequence"/>
</dbReference>
<evidence type="ECO:0000256" key="7">
    <source>
        <dbReference type="ARBA" id="ARBA00022840"/>
    </source>
</evidence>
<evidence type="ECO:0000256" key="3">
    <source>
        <dbReference type="ARBA" id="ARBA00022553"/>
    </source>
</evidence>
<evidence type="ECO:0000256" key="8">
    <source>
        <dbReference type="ARBA" id="ARBA00023012"/>
    </source>
</evidence>
<dbReference type="InterPro" id="IPR036097">
    <property type="entry name" value="HisK_dim/P_sf"/>
</dbReference>
<dbReference type="PANTHER" id="PTHR42878">
    <property type="entry name" value="TWO-COMPONENT HISTIDINE KINASE"/>
    <property type="match status" value="1"/>
</dbReference>
<dbReference type="Pfam" id="PF00512">
    <property type="entry name" value="HisKA"/>
    <property type="match status" value="1"/>
</dbReference>
<keyword evidence="8" id="KW-0902">Two-component regulatory system</keyword>
<comment type="caution">
    <text evidence="10">The sequence shown here is derived from an EMBL/GenBank/DDBJ whole genome shotgun (WGS) entry which is preliminary data.</text>
</comment>
<dbReference type="InterPro" id="IPR003594">
    <property type="entry name" value="HATPase_dom"/>
</dbReference>
<feature type="domain" description="Histidine kinase" evidence="9">
    <location>
        <begin position="61"/>
        <end position="275"/>
    </location>
</feature>
<keyword evidence="5" id="KW-0547">Nucleotide-binding</keyword>
<dbReference type="SMART" id="SM00388">
    <property type="entry name" value="HisKA"/>
    <property type="match status" value="1"/>
</dbReference>
<reference evidence="10 11" key="1">
    <citation type="journal article" date="2018" name="Aquat. Microb. Ecol.">
        <title>Gammaproteobacterial methanotrophs dominate.</title>
        <authorList>
            <person name="Rissanen A.J."/>
            <person name="Saarenheimo J."/>
            <person name="Tiirola M."/>
            <person name="Peura S."/>
            <person name="Aalto S.L."/>
            <person name="Karvinen A."/>
            <person name="Nykanen H."/>
        </authorList>
    </citation>
    <scope>NUCLEOTIDE SEQUENCE [LARGE SCALE GENOMIC DNA]</scope>
    <source>
        <strain evidence="10">AMbin10</strain>
    </source>
</reference>
<dbReference type="CDD" id="cd00082">
    <property type="entry name" value="HisKA"/>
    <property type="match status" value="1"/>
</dbReference>
<dbReference type="SUPFAM" id="SSF55874">
    <property type="entry name" value="ATPase domain of HSP90 chaperone/DNA topoisomerase II/histidine kinase"/>
    <property type="match status" value="1"/>
</dbReference>
<organism evidence="10 11">
    <name type="scientific">Candidatus Methylumidiphilus alinenensis</name>
    <dbReference type="NCBI Taxonomy" id="2202197"/>
    <lineage>
        <taxon>Bacteria</taxon>
        <taxon>Pseudomonadati</taxon>
        <taxon>Pseudomonadota</taxon>
        <taxon>Gammaproteobacteria</taxon>
        <taxon>Methylococcales</taxon>
        <taxon>Candidatus Methylumidiphilus</taxon>
    </lineage>
</organism>
<dbReference type="CDD" id="cd00075">
    <property type="entry name" value="HATPase"/>
    <property type="match status" value="1"/>
</dbReference>
<dbReference type="SMART" id="SM00387">
    <property type="entry name" value="HATPase_c"/>
    <property type="match status" value="1"/>
</dbReference>
<keyword evidence="7" id="KW-0067">ATP-binding</keyword>
<dbReference type="GO" id="GO:0030295">
    <property type="term" value="F:protein kinase activator activity"/>
    <property type="evidence" value="ECO:0007669"/>
    <property type="project" value="TreeGrafter"/>
</dbReference>
<evidence type="ECO:0000256" key="6">
    <source>
        <dbReference type="ARBA" id="ARBA00022777"/>
    </source>
</evidence>
<dbReference type="InterPro" id="IPR004358">
    <property type="entry name" value="Sig_transdc_His_kin-like_C"/>
</dbReference>